<dbReference type="Pfam" id="PF00462">
    <property type="entry name" value="Glutaredoxin"/>
    <property type="match status" value="1"/>
</dbReference>
<evidence type="ECO:0000313" key="3">
    <source>
        <dbReference type="Proteomes" id="UP001595722"/>
    </source>
</evidence>
<evidence type="ECO:0000313" key="2">
    <source>
        <dbReference type="EMBL" id="MFC3679637.1"/>
    </source>
</evidence>
<dbReference type="InterPro" id="IPR036249">
    <property type="entry name" value="Thioredoxin-like_sf"/>
</dbReference>
<keyword evidence="3" id="KW-1185">Reference proteome</keyword>
<organism evidence="2 3">
    <name type="scientific">Bacterioplanoides pacificum</name>
    <dbReference type="NCBI Taxonomy" id="1171596"/>
    <lineage>
        <taxon>Bacteria</taxon>
        <taxon>Pseudomonadati</taxon>
        <taxon>Pseudomonadota</taxon>
        <taxon>Gammaproteobacteria</taxon>
        <taxon>Oceanospirillales</taxon>
        <taxon>Oceanospirillaceae</taxon>
        <taxon>Bacterioplanoides</taxon>
    </lineage>
</organism>
<sequence>MNLTRQVKGLAADVLDRMVPVKPVNRSPEELNRLERASRKMHLYFCRSCSSSIEIKRYCEKLGLRVVEKDVDRVNAYRNELVHGGGVPRVPCLRVEDGEQGRWLYSRDTILAYLKQRF</sequence>
<protein>
    <submittedName>
        <fullName evidence="2">Glutaredoxin family protein</fullName>
    </submittedName>
</protein>
<comment type="caution">
    <text evidence="2">The sequence shown here is derived from an EMBL/GenBank/DDBJ whole genome shotgun (WGS) entry which is preliminary data.</text>
</comment>
<evidence type="ECO:0000259" key="1">
    <source>
        <dbReference type="Pfam" id="PF00462"/>
    </source>
</evidence>
<dbReference type="PROSITE" id="PS51354">
    <property type="entry name" value="GLUTAREDOXIN_2"/>
    <property type="match status" value="1"/>
</dbReference>
<name>A0ABV7VR97_9GAMM</name>
<dbReference type="InterPro" id="IPR002109">
    <property type="entry name" value="Glutaredoxin"/>
</dbReference>
<reference evidence="3" key="1">
    <citation type="journal article" date="2019" name="Int. J. Syst. Evol. Microbiol.">
        <title>The Global Catalogue of Microorganisms (GCM) 10K type strain sequencing project: providing services to taxonomists for standard genome sequencing and annotation.</title>
        <authorList>
            <consortium name="The Broad Institute Genomics Platform"/>
            <consortium name="The Broad Institute Genome Sequencing Center for Infectious Disease"/>
            <person name="Wu L."/>
            <person name="Ma J."/>
        </authorList>
    </citation>
    <scope>NUCLEOTIDE SEQUENCE [LARGE SCALE GENOMIC DNA]</scope>
    <source>
        <strain evidence="3">KCTC 42424</strain>
    </source>
</reference>
<dbReference type="Proteomes" id="UP001595722">
    <property type="component" value="Unassembled WGS sequence"/>
</dbReference>
<dbReference type="RefSeq" id="WP_376865381.1">
    <property type="nucleotide sequence ID" value="NZ_JBHRYB010000005.1"/>
</dbReference>
<dbReference type="SUPFAM" id="SSF52833">
    <property type="entry name" value="Thioredoxin-like"/>
    <property type="match status" value="1"/>
</dbReference>
<dbReference type="EMBL" id="JBHRYB010000005">
    <property type="protein sequence ID" value="MFC3679637.1"/>
    <property type="molecule type" value="Genomic_DNA"/>
</dbReference>
<feature type="domain" description="Glutaredoxin" evidence="1">
    <location>
        <begin position="47"/>
        <end position="96"/>
    </location>
</feature>
<accession>A0ABV7VR97</accession>
<gene>
    <name evidence="2" type="ORF">ACFOMG_05860</name>
</gene>
<proteinExistence type="predicted"/>